<feature type="compositionally biased region" description="Basic residues" evidence="1">
    <location>
        <begin position="354"/>
        <end position="365"/>
    </location>
</feature>
<feature type="compositionally biased region" description="Basic and acidic residues" evidence="1">
    <location>
        <begin position="307"/>
        <end position="319"/>
    </location>
</feature>
<dbReference type="EMBL" id="ASWA01000002">
    <property type="protein sequence ID" value="EOT69469.1"/>
    <property type="molecule type" value="Genomic_DNA"/>
</dbReference>
<dbReference type="EMBL" id="AJAK01000007">
    <property type="protein sequence ID" value="EOH80960.1"/>
    <property type="molecule type" value="Genomic_DNA"/>
</dbReference>
<feature type="region of interest" description="Disordered" evidence="1">
    <location>
        <begin position="214"/>
        <end position="256"/>
    </location>
</feature>
<comment type="caution">
    <text evidence="2">The sequence shown here is derived from an EMBL/GenBank/DDBJ whole genome shotgun (WGS) entry which is preliminary data.</text>
</comment>
<dbReference type="InterPro" id="IPR021321">
    <property type="entry name" value="DUF2922"/>
</dbReference>
<evidence type="ECO:0000313" key="2">
    <source>
        <dbReference type="EMBL" id="EOH80960.1"/>
    </source>
</evidence>
<evidence type="ECO:0000256" key="1">
    <source>
        <dbReference type="SAM" id="MobiDB-lite"/>
    </source>
</evidence>
<reference evidence="2 4" key="1">
    <citation type="submission" date="2013-02" db="EMBL/GenBank/DDBJ databases">
        <title>The Genome Sequence of Enterococcus malodoratus ATCC_43197.</title>
        <authorList>
            <consortium name="The Broad Institute Genome Sequencing Platform"/>
            <consortium name="The Broad Institute Genome Sequencing Center for Infectious Disease"/>
            <person name="Earl A.M."/>
            <person name="Gilmore M.S."/>
            <person name="Lebreton F."/>
            <person name="Walker B."/>
            <person name="Young S.K."/>
            <person name="Zeng Q."/>
            <person name="Gargeya S."/>
            <person name="Fitzgerald M."/>
            <person name="Haas B."/>
            <person name="Abouelleil A."/>
            <person name="Alvarado L."/>
            <person name="Arachchi H.M."/>
            <person name="Berlin A.M."/>
            <person name="Chapman S.B."/>
            <person name="Dewar J."/>
            <person name="Goldberg J."/>
            <person name="Griggs A."/>
            <person name="Gujja S."/>
            <person name="Hansen M."/>
            <person name="Howarth C."/>
            <person name="Imamovic A."/>
            <person name="Larimer J."/>
            <person name="McCowan C."/>
            <person name="Murphy C."/>
            <person name="Neiman D."/>
            <person name="Pearson M."/>
            <person name="Priest M."/>
            <person name="Roberts A."/>
            <person name="Saif S."/>
            <person name="Shea T."/>
            <person name="Sisk P."/>
            <person name="Sykes S."/>
            <person name="Wortman J."/>
            <person name="Nusbaum C."/>
            <person name="Birren B."/>
        </authorList>
    </citation>
    <scope>NUCLEOTIDE SEQUENCE [LARGE SCALE GENOMIC DNA]</scope>
    <source>
        <strain evidence="2 4">ATCC 43197</strain>
    </source>
</reference>
<dbReference type="OrthoDB" id="9978146at2"/>
<dbReference type="Pfam" id="PF11148">
    <property type="entry name" value="DUF2922"/>
    <property type="match status" value="1"/>
</dbReference>
<protein>
    <submittedName>
        <fullName evidence="2">Uncharacterized protein</fullName>
    </submittedName>
</protein>
<organism evidence="2 4">
    <name type="scientific">Enterococcus malodoratus ATCC 43197</name>
    <dbReference type="NCBI Taxonomy" id="1158601"/>
    <lineage>
        <taxon>Bacteria</taxon>
        <taxon>Bacillati</taxon>
        <taxon>Bacillota</taxon>
        <taxon>Bacilli</taxon>
        <taxon>Lactobacillales</taxon>
        <taxon>Enterococcaceae</taxon>
        <taxon>Enterococcus</taxon>
    </lineage>
</organism>
<name>R2RBB9_9ENTE</name>
<gene>
    <name evidence="3" type="ORF">I585_00935</name>
    <name evidence="2" type="ORF">UAI_01004</name>
</gene>
<evidence type="ECO:0000313" key="5">
    <source>
        <dbReference type="Proteomes" id="UP000014148"/>
    </source>
</evidence>
<evidence type="ECO:0000313" key="3">
    <source>
        <dbReference type="EMBL" id="EOT69469.1"/>
    </source>
</evidence>
<accession>R2RBB9</accession>
<keyword evidence="5" id="KW-1185">Reference proteome</keyword>
<feature type="region of interest" description="Disordered" evidence="1">
    <location>
        <begin position="279"/>
        <end position="365"/>
    </location>
</feature>
<dbReference type="Proteomes" id="UP000013783">
    <property type="component" value="Unassembled WGS sequence"/>
</dbReference>
<dbReference type="PATRIC" id="fig|1158601.3.peg.974"/>
<feature type="compositionally biased region" description="Basic and acidic residues" evidence="1">
    <location>
        <begin position="334"/>
        <end position="349"/>
    </location>
</feature>
<reference evidence="3 5" key="2">
    <citation type="submission" date="2013-03" db="EMBL/GenBank/DDBJ databases">
        <title>The Genome Sequence of Enterococcus malodoratus ATCC_43197 (PacBio/Illumina hybrid assembly).</title>
        <authorList>
            <consortium name="The Broad Institute Genomics Platform"/>
            <consortium name="The Broad Institute Genome Sequencing Center for Infectious Disease"/>
            <person name="Earl A."/>
            <person name="Russ C."/>
            <person name="Gilmore M."/>
            <person name="Surin D."/>
            <person name="Walker B."/>
            <person name="Young S."/>
            <person name="Zeng Q."/>
            <person name="Gargeya S."/>
            <person name="Fitzgerald M."/>
            <person name="Haas B."/>
            <person name="Abouelleil A."/>
            <person name="Allen A.W."/>
            <person name="Alvarado L."/>
            <person name="Arachchi H.M."/>
            <person name="Berlin A.M."/>
            <person name="Chapman S.B."/>
            <person name="Gainer-Dewar J."/>
            <person name="Goldberg J."/>
            <person name="Griggs A."/>
            <person name="Gujja S."/>
            <person name="Hansen M."/>
            <person name="Howarth C."/>
            <person name="Imamovic A."/>
            <person name="Ireland A."/>
            <person name="Larimer J."/>
            <person name="McCowan C."/>
            <person name="Murphy C."/>
            <person name="Pearson M."/>
            <person name="Poon T.W."/>
            <person name="Priest M."/>
            <person name="Roberts A."/>
            <person name="Saif S."/>
            <person name="Shea T."/>
            <person name="Sisk P."/>
            <person name="Sykes S."/>
            <person name="Wortman J."/>
            <person name="Nusbaum C."/>
            <person name="Birren B."/>
        </authorList>
    </citation>
    <scope>NUCLEOTIDE SEQUENCE [LARGE SCALE GENOMIC DNA]</scope>
    <source>
        <strain evidence="3 5">ATCC 43197</strain>
    </source>
</reference>
<feature type="compositionally biased region" description="Basic residues" evidence="1">
    <location>
        <begin position="323"/>
        <end position="333"/>
    </location>
</feature>
<dbReference type="eggNOG" id="ENOG5030626">
    <property type="taxonomic scope" value="Bacteria"/>
</dbReference>
<sequence>MSEQKLATRQIFGMKRESLEKRIIHYFEATNDSLSVLEYAFAILLRDALSVSDFSGMLKEVMHQIFLFAEPTDTSRKLAPFFKNYFKSGEWDTVIARLFRNKKEYHSFDDDVRSYKKILLEKTTPIEELENQEYKIVSIFLDENEKRHTWSLRDADPNLSSEKMDAVMELLTSMTIFKKEGTRLFAEVVGSDIMNCTRRTLIKRKKATRKAAVKDVTEANDSPAVEQSEPVSAVSDKVDNSAAGKTMPSNTDLENMSEEELREIINKKLSEGVPLIDPLLNDVDETGADEADGSLSDENEPDSMSVMKEDPVEETEKKTFRSLFKKKTKLRKIKSSEQLEKEKKDEKLKQKYGGGKKKRKKDRKR</sequence>
<dbReference type="RefSeq" id="WP_010739875.1">
    <property type="nucleotide sequence ID" value="NZ_KB946249.1"/>
</dbReference>
<proteinExistence type="predicted"/>
<dbReference type="AlphaFoldDB" id="R2RBB9"/>
<evidence type="ECO:0000313" key="4">
    <source>
        <dbReference type="Proteomes" id="UP000013783"/>
    </source>
</evidence>
<feature type="compositionally biased region" description="Acidic residues" evidence="1">
    <location>
        <begin position="282"/>
        <end position="301"/>
    </location>
</feature>
<dbReference type="Proteomes" id="UP000014148">
    <property type="component" value="Unassembled WGS sequence"/>
</dbReference>